<dbReference type="Gene3D" id="3.40.640.10">
    <property type="entry name" value="Type I PLP-dependent aspartate aminotransferase-like (Major domain)"/>
    <property type="match status" value="1"/>
</dbReference>
<gene>
    <name evidence="5" type="ORF">HDF12_004245</name>
</gene>
<dbReference type="InterPro" id="IPR015421">
    <property type="entry name" value="PyrdxlP-dep_Trfase_major"/>
</dbReference>
<dbReference type="SUPFAM" id="SSF53383">
    <property type="entry name" value="PLP-dependent transferases"/>
    <property type="match status" value="1"/>
</dbReference>
<dbReference type="GO" id="GO:0043420">
    <property type="term" value="P:anthranilate metabolic process"/>
    <property type="evidence" value="ECO:0007669"/>
    <property type="project" value="TreeGrafter"/>
</dbReference>
<keyword evidence="3" id="KW-0663">Pyridoxal phosphate</keyword>
<evidence type="ECO:0000256" key="1">
    <source>
        <dbReference type="ARBA" id="ARBA00022642"/>
    </source>
</evidence>
<comment type="caution">
    <text evidence="5">The sequence shown here is derived from an EMBL/GenBank/DDBJ whole genome shotgun (WGS) entry which is preliminary data.</text>
</comment>
<dbReference type="PANTHER" id="PTHR14084">
    <property type="entry name" value="KYNURENINASE"/>
    <property type="match status" value="1"/>
</dbReference>
<protein>
    <submittedName>
        <fullName evidence="5">Kynureninase</fullName>
        <ecNumber evidence="5">3.7.1.3</ecNumber>
    </submittedName>
</protein>
<dbReference type="AlphaFoldDB" id="A0A7Y9T4S7"/>
<accession>A0A7Y9T4S7</accession>
<dbReference type="InterPro" id="IPR015422">
    <property type="entry name" value="PyrdxlP-dep_Trfase_small"/>
</dbReference>
<evidence type="ECO:0000313" key="6">
    <source>
        <dbReference type="Proteomes" id="UP000534186"/>
    </source>
</evidence>
<evidence type="ECO:0000256" key="3">
    <source>
        <dbReference type="ARBA" id="ARBA00022898"/>
    </source>
</evidence>
<evidence type="ECO:0000313" key="5">
    <source>
        <dbReference type="EMBL" id="NYF53846.1"/>
    </source>
</evidence>
<proteinExistence type="predicted"/>
<dbReference type="Gene3D" id="3.90.1150.10">
    <property type="entry name" value="Aspartate Aminotransferase, domain 1"/>
    <property type="match status" value="1"/>
</dbReference>
<dbReference type="PANTHER" id="PTHR14084:SF0">
    <property type="entry name" value="KYNURENINASE"/>
    <property type="match status" value="1"/>
</dbReference>
<dbReference type="EMBL" id="JACCCV010000002">
    <property type="protein sequence ID" value="NYF53846.1"/>
    <property type="molecule type" value="Genomic_DNA"/>
</dbReference>
<evidence type="ECO:0000256" key="2">
    <source>
        <dbReference type="ARBA" id="ARBA00022801"/>
    </source>
</evidence>
<keyword evidence="1" id="KW-0662">Pyridine nucleotide biosynthesis</keyword>
<dbReference type="GO" id="GO:0009435">
    <property type="term" value="P:NAD+ biosynthetic process"/>
    <property type="evidence" value="ECO:0007669"/>
    <property type="project" value="InterPro"/>
</dbReference>
<evidence type="ECO:0000259" key="4">
    <source>
        <dbReference type="Pfam" id="PF00266"/>
    </source>
</evidence>
<dbReference type="InterPro" id="IPR010111">
    <property type="entry name" value="Kynureninase"/>
</dbReference>
<dbReference type="InterPro" id="IPR015424">
    <property type="entry name" value="PyrdxlP-dep_Trfase"/>
</dbReference>
<name>A0A7Y9T4S7_9BACT</name>
<dbReference type="Pfam" id="PF00266">
    <property type="entry name" value="Aminotran_5"/>
    <property type="match status" value="1"/>
</dbReference>
<sequence length="400" mass="43114">MSLADALAAIGPGELTEDTLHLHVFPLFSKTLAAPGIYLANHSLGRPLNQTEEDLREGFHLWQTSLGAAWGPWLEEEHAHRARLAQLIGASRSDCIVPKTSAGQGLRTVLNALPGIPRVVSTTGEFDSIDVILKQYAALGRIALQFVSCEVAEGGINLSQLMQKIHDGVDLVVISQVMFITGQVVPDLDLLAEHCHKAGARLLVDAYHAVGVFSIDVARMKADFMIGGSYKYLRGGPGAAFLYISPDALSSGLKPIDIGWFAKDQPFLYNRPDPPRFAHGGDAFLESTPPILTYYQARAGQQFALHLGVTRIRAYCIDRLSRLKRYLADVGIAAEGADDSHGGFLTIENTAAVSLAETLERSGITTDARGNRLRLSPDYLTSDSALREVATTLASISAAV</sequence>
<dbReference type="GO" id="GO:0019441">
    <property type="term" value="P:L-tryptophan catabolic process to kynurenine"/>
    <property type="evidence" value="ECO:0007669"/>
    <property type="project" value="TreeGrafter"/>
</dbReference>
<dbReference type="GO" id="GO:0030170">
    <property type="term" value="F:pyridoxal phosphate binding"/>
    <property type="evidence" value="ECO:0007669"/>
    <property type="project" value="InterPro"/>
</dbReference>
<reference evidence="5 6" key="1">
    <citation type="submission" date="2020-07" db="EMBL/GenBank/DDBJ databases">
        <title>Genomic Encyclopedia of Type Strains, Phase IV (KMG-V): Genome sequencing to study the core and pangenomes of soil and plant-associated prokaryotes.</title>
        <authorList>
            <person name="Whitman W."/>
        </authorList>
    </citation>
    <scope>NUCLEOTIDE SEQUENCE [LARGE SCALE GENOMIC DNA]</scope>
    <source>
        <strain evidence="5 6">M8UP30</strain>
    </source>
</reference>
<feature type="domain" description="Aminotransferase class V" evidence="4">
    <location>
        <begin position="80"/>
        <end position="367"/>
    </location>
</feature>
<organism evidence="5 6">
    <name type="scientific">Tunturiibacter lichenicola</name>
    <dbReference type="NCBI Taxonomy" id="2051959"/>
    <lineage>
        <taxon>Bacteria</taxon>
        <taxon>Pseudomonadati</taxon>
        <taxon>Acidobacteriota</taxon>
        <taxon>Terriglobia</taxon>
        <taxon>Terriglobales</taxon>
        <taxon>Acidobacteriaceae</taxon>
        <taxon>Tunturiibacter</taxon>
    </lineage>
</organism>
<dbReference type="InterPro" id="IPR000192">
    <property type="entry name" value="Aminotrans_V_dom"/>
</dbReference>
<dbReference type="EC" id="3.7.1.3" evidence="5"/>
<dbReference type="GO" id="GO:0005737">
    <property type="term" value="C:cytoplasm"/>
    <property type="evidence" value="ECO:0007669"/>
    <property type="project" value="InterPro"/>
</dbReference>
<dbReference type="Proteomes" id="UP000534186">
    <property type="component" value="Unassembled WGS sequence"/>
</dbReference>
<keyword evidence="2 5" id="KW-0378">Hydrolase</keyword>
<dbReference type="GO" id="GO:0030429">
    <property type="term" value="F:kynureninase activity"/>
    <property type="evidence" value="ECO:0007669"/>
    <property type="project" value="UniProtKB-EC"/>
</dbReference>